<evidence type="ECO:0000313" key="2">
    <source>
        <dbReference type="EMBL" id="RKP11426.1"/>
    </source>
</evidence>
<gene>
    <name evidence="2" type="ORF">BJ684DRAFT_22007</name>
</gene>
<organism evidence="2 3">
    <name type="scientific">Piptocephalis cylindrospora</name>
    <dbReference type="NCBI Taxonomy" id="1907219"/>
    <lineage>
        <taxon>Eukaryota</taxon>
        <taxon>Fungi</taxon>
        <taxon>Fungi incertae sedis</taxon>
        <taxon>Zoopagomycota</taxon>
        <taxon>Zoopagomycotina</taxon>
        <taxon>Zoopagomycetes</taxon>
        <taxon>Zoopagales</taxon>
        <taxon>Piptocephalidaceae</taxon>
        <taxon>Piptocephalis</taxon>
    </lineage>
</organism>
<feature type="compositionally biased region" description="Low complexity" evidence="1">
    <location>
        <begin position="98"/>
        <end position="112"/>
    </location>
</feature>
<evidence type="ECO:0000313" key="3">
    <source>
        <dbReference type="Proteomes" id="UP000267251"/>
    </source>
</evidence>
<accession>A0A4P9XYC8</accession>
<feature type="compositionally biased region" description="Basic residues" evidence="1">
    <location>
        <begin position="67"/>
        <end position="80"/>
    </location>
</feature>
<reference evidence="3" key="1">
    <citation type="journal article" date="2018" name="Nat. Microbiol.">
        <title>Leveraging single-cell genomics to expand the fungal tree of life.</title>
        <authorList>
            <person name="Ahrendt S.R."/>
            <person name="Quandt C.A."/>
            <person name="Ciobanu D."/>
            <person name="Clum A."/>
            <person name="Salamov A."/>
            <person name="Andreopoulos B."/>
            <person name="Cheng J.F."/>
            <person name="Woyke T."/>
            <person name="Pelin A."/>
            <person name="Henrissat B."/>
            <person name="Reynolds N.K."/>
            <person name="Benny G.L."/>
            <person name="Smith M.E."/>
            <person name="James T.Y."/>
            <person name="Grigoriev I.V."/>
        </authorList>
    </citation>
    <scope>NUCLEOTIDE SEQUENCE [LARGE SCALE GENOMIC DNA]</scope>
</reference>
<protein>
    <submittedName>
        <fullName evidence="2">Uncharacterized protein</fullName>
    </submittedName>
</protein>
<dbReference type="EMBL" id="KZ988919">
    <property type="protein sequence ID" value="RKP11426.1"/>
    <property type="molecule type" value="Genomic_DNA"/>
</dbReference>
<dbReference type="Proteomes" id="UP000267251">
    <property type="component" value="Unassembled WGS sequence"/>
</dbReference>
<feature type="region of interest" description="Disordered" evidence="1">
    <location>
        <begin position="1"/>
        <end position="154"/>
    </location>
</feature>
<dbReference type="AlphaFoldDB" id="A0A4P9XYC8"/>
<keyword evidence="3" id="KW-1185">Reference proteome</keyword>
<name>A0A4P9XYC8_9FUNG</name>
<evidence type="ECO:0000256" key="1">
    <source>
        <dbReference type="SAM" id="MobiDB-lite"/>
    </source>
</evidence>
<feature type="compositionally biased region" description="Gly residues" evidence="1">
    <location>
        <begin position="10"/>
        <end position="26"/>
    </location>
</feature>
<sequence>MGPIKTKQGSRGGRGRGGGGRSGGGRSGKDGSSKTTDLPKALLEELEEGSKARKGQRPVNTITDRKALRKQMRQAKRHGGSRTQANGAYKSHVANEGAKVPAKKALPPASKSASKRADREAPSMSKTKLKEKHSNNDEKKAFKRKKDDDEDVEDQDLRRLEKKLKIKQPGKLGAGFVDDGLDAGGHQKGVISRPGFIHTC</sequence>
<dbReference type="OrthoDB" id="10633045at2759"/>
<proteinExistence type="predicted"/>